<accession>A0AA38UFC7</accession>
<name>A0AA38UFC7_9AGAR</name>
<dbReference type="GO" id="GO:0004672">
    <property type="term" value="F:protein kinase activity"/>
    <property type="evidence" value="ECO:0007669"/>
    <property type="project" value="InterPro"/>
</dbReference>
<gene>
    <name evidence="2" type="ORF">F5878DRAFT_139438</name>
</gene>
<keyword evidence="2" id="KW-0418">Kinase</keyword>
<evidence type="ECO:0000313" key="2">
    <source>
        <dbReference type="EMBL" id="KAJ3839146.1"/>
    </source>
</evidence>
<dbReference type="Gene3D" id="1.10.510.10">
    <property type="entry name" value="Transferase(Phosphotransferase) domain 1"/>
    <property type="match status" value="1"/>
</dbReference>
<organism evidence="2 3">
    <name type="scientific">Lentinula raphanica</name>
    <dbReference type="NCBI Taxonomy" id="153919"/>
    <lineage>
        <taxon>Eukaryota</taxon>
        <taxon>Fungi</taxon>
        <taxon>Dikarya</taxon>
        <taxon>Basidiomycota</taxon>
        <taxon>Agaricomycotina</taxon>
        <taxon>Agaricomycetes</taxon>
        <taxon>Agaricomycetidae</taxon>
        <taxon>Agaricales</taxon>
        <taxon>Marasmiineae</taxon>
        <taxon>Omphalotaceae</taxon>
        <taxon>Lentinula</taxon>
    </lineage>
</organism>
<dbReference type="PANTHER" id="PTHR38248">
    <property type="entry name" value="FUNK1 6"/>
    <property type="match status" value="1"/>
</dbReference>
<dbReference type="PANTHER" id="PTHR38248:SF2">
    <property type="entry name" value="FUNK1 11"/>
    <property type="match status" value="1"/>
</dbReference>
<dbReference type="InterPro" id="IPR000719">
    <property type="entry name" value="Prot_kinase_dom"/>
</dbReference>
<protein>
    <submittedName>
        <fullName evidence="2">Protein kinase</fullName>
    </submittedName>
</protein>
<dbReference type="SUPFAM" id="SSF56112">
    <property type="entry name" value="Protein kinase-like (PK-like)"/>
    <property type="match status" value="1"/>
</dbReference>
<dbReference type="PROSITE" id="PS50011">
    <property type="entry name" value="PROTEIN_KINASE_DOM"/>
    <property type="match status" value="1"/>
</dbReference>
<dbReference type="GO" id="GO:0005524">
    <property type="term" value="F:ATP binding"/>
    <property type="evidence" value="ECO:0007669"/>
    <property type="project" value="InterPro"/>
</dbReference>
<dbReference type="SMART" id="SM00220">
    <property type="entry name" value="S_TKc"/>
    <property type="match status" value="1"/>
</dbReference>
<keyword evidence="2" id="KW-0808">Transferase</keyword>
<evidence type="ECO:0000259" key="1">
    <source>
        <dbReference type="PROSITE" id="PS50011"/>
    </source>
</evidence>
<dbReference type="InterPro" id="IPR011009">
    <property type="entry name" value="Kinase-like_dom_sf"/>
</dbReference>
<proteinExistence type="predicted"/>
<sequence length="400" mass="46019">MTPVYQLHELVEDPISVVGARCNFESSDGHTKPLAVHKLLHDVASDCGHCSIVVEVTCECTVADCKWHTEGQKLILKLSVSEAENRVPEQMLIQDARSVAEENGEDWALNHLPNIHDTVSVFYDEDGDADTCEDDLEKHETVMCATVLEKLHPISDLKDLKELAQVFYDILQIHQWLYERAGILHRDLSIGNLMYRRIDGQVYGVLNDFDLSSYVCDMNDASSSEAGTRNGTTPFMSPDLLNPFWERGHFCRHDLESLFFIMLCVSCRYKQPGVASPEPRAFAKWFSGSDDEALLYKSVFLQNAHRLPVQPYFADFHPWLTAIRKFVFHGYRNRPPVGLTTEEVMELAEQYDEEDHFMFNNPDYDWETLGGYVTYAQFRTVMRSFRNEPLETRWMGDDDH</sequence>
<dbReference type="Proteomes" id="UP001163846">
    <property type="component" value="Unassembled WGS sequence"/>
</dbReference>
<dbReference type="AlphaFoldDB" id="A0AA38UFC7"/>
<evidence type="ECO:0000313" key="3">
    <source>
        <dbReference type="Proteomes" id="UP001163846"/>
    </source>
</evidence>
<dbReference type="EMBL" id="MU806145">
    <property type="protein sequence ID" value="KAJ3839146.1"/>
    <property type="molecule type" value="Genomic_DNA"/>
</dbReference>
<keyword evidence="3" id="KW-1185">Reference proteome</keyword>
<dbReference type="InterPro" id="IPR008266">
    <property type="entry name" value="Tyr_kinase_AS"/>
</dbReference>
<dbReference type="Pfam" id="PF17667">
    <property type="entry name" value="Pkinase_fungal"/>
    <property type="match status" value="1"/>
</dbReference>
<dbReference type="InterPro" id="IPR040976">
    <property type="entry name" value="Pkinase_fungal"/>
</dbReference>
<comment type="caution">
    <text evidence="2">The sequence shown here is derived from an EMBL/GenBank/DDBJ whole genome shotgun (WGS) entry which is preliminary data.</text>
</comment>
<reference evidence="2" key="1">
    <citation type="submission" date="2022-08" db="EMBL/GenBank/DDBJ databases">
        <authorList>
            <consortium name="DOE Joint Genome Institute"/>
            <person name="Min B."/>
            <person name="Riley R."/>
            <person name="Sierra-Patev S."/>
            <person name="Naranjo-Ortiz M."/>
            <person name="Looney B."/>
            <person name="Konkel Z."/>
            <person name="Slot J.C."/>
            <person name="Sakamoto Y."/>
            <person name="Steenwyk J.L."/>
            <person name="Rokas A."/>
            <person name="Carro J."/>
            <person name="Camarero S."/>
            <person name="Ferreira P."/>
            <person name="Molpeceres G."/>
            <person name="Ruiz-Duenas F.J."/>
            <person name="Serrano A."/>
            <person name="Henrissat B."/>
            <person name="Drula E."/>
            <person name="Hughes K.W."/>
            <person name="Mata J.L."/>
            <person name="Ishikawa N.K."/>
            <person name="Vargas-Isla R."/>
            <person name="Ushijima S."/>
            <person name="Smith C.A."/>
            <person name="Ahrendt S."/>
            <person name="Andreopoulos W."/>
            <person name="He G."/>
            <person name="Labutti K."/>
            <person name="Lipzen A."/>
            <person name="Ng V."/>
            <person name="Sandor L."/>
            <person name="Barry K."/>
            <person name="Martinez A.T."/>
            <person name="Xiao Y."/>
            <person name="Gibbons J.G."/>
            <person name="Terashima K."/>
            <person name="Hibbett D.S."/>
            <person name="Grigoriev I.V."/>
        </authorList>
    </citation>
    <scope>NUCLEOTIDE SEQUENCE</scope>
    <source>
        <strain evidence="2">TFB9207</strain>
    </source>
</reference>
<dbReference type="PROSITE" id="PS00109">
    <property type="entry name" value="PROTEIN_KINASE_TYR"/>
    <property type="match status" value="1"/>
</dbReference>
<feature type="domain" description="Protein kinase" evidence="1">
    <location>
        <begin position="1"/>
        <end position="359"/>
    </location>
</feature>